<feature type="region of interest" description="Disordered" evidence="1">
    <location>
        <begin position="83"/>
        <end position="107"/>
    </location>
</feature>
<evidence type="ECO:0000313" key="3">
    <source>
        <dbReference type="WBParaSite" id="PDA_v2.g5759.t1"/>
    </source>
</evidence>
<reference evidence="3" key="1">
    <citation type="submission" date="2022-11" db="UniProtKB">
        <authorList>
            <consortium name="WormBaseParasite"/>
        </authorList>
    </citation>
    <scope>IDENTIFICATION</scope>
</reference>
<proteinExistence type="predicted"/>
<dbReference type="AlphaFoldDB" id="A0A914QQN0"/>
<feature type="compositionally biased region" description="Acidic residues" evidence="1">
    <location>
        <begin position="47"/>
        <end position="56"/>
    </location>
</feature>
<feature type="compositionally biased region" description="Basic and acidic residues" evidence="1">
    <location>
        <begin position="1"/>
        <end position="11"/>
    </location>
</feature>
<organism evidence="2 3">
    <name type="scientific">Panagrolaimus davidi</name>
    <dbReference type="NCBI Taxonomy" id="227884"/>
    <lineage>
        <taxon>Eukaryota</taxon>
        <taxon>Metazoa</taxon>
        <taxon>Ecdysozoa</taxon>
        <taxon>Nematoda</taxon>
        <taxon>Chromadorea</taxon>
        <taxon>Rhabditida</taxon>
        <taxon>Tylenchina</taxon>
        <taxon>Panagrolaimomorpha</taxon>
        <taxon>Panagrolaimoidea</taxon>
        <taxon>Panagrolaimidae</taxon>
        <taxon>Panagrolaimus</taxon>
    </lineage>
</organism>
<feature type="region of interest" description="Disordered" evidence="1">
    <location>
        <begin position="217"/>
        <end position="244"/>
    </location>
</feature>
<dbReference type="Proteomes" id="UP000887578">
    <property type="component" value="Unplaced"/>
</dbReference>
<feature type="region of interest" description="Disordered" evidence="1">
    <location>
        <begin position="150"/>
        <end position="199"/>
    </location>
</feature>
<evidence type="ECO:0000256" key="1">
    <source>
        <dbReference type="SAM" id="MobiDB-lite"/>
    </source>
</evidence>
<accession>A0A914QQN0</accession>
<evidence type="ECO:0000313" key="2">
    <source>
        <dbReference type="Proteomes" id="UP000887578"/>
    </source>
</evidence>
<dbReference type="WBParaSite" id="PDA_v2.g5759.t1">
    <property type="protein sequence ID" value="PDA_v2.g5759.t1"/>
    <property type="gene ID" value="PDA_v2.g5759"/>
</dbReference>
<feature type="region of interest" description="Disordered" evidence="1">
    <location>
        <begin position="1"/>
        <end position="64"/>
    </location>
</feature>
<name>A0A914QQN0_9BILA</name>
<protein>
    <submittedName>
        <fullName evidence="3">HMG box domain-containing protein</fullName>
    </submittedName>
</protein>
<keyword evidence="2" id="KW-1185">Reference proteome</keyword>
<feature type="compositionally biased region" description="Basic and acidic residues" evidence="1">
    <location>
        <begin position="83"/>
        <end position="94"/>
    </location>
</feature>
<sequence>MESTPNDEKVPKKSCLKRRKEPTPAFQEDDDATTVNEEIKYHFTDSSESDDNDSADELPSHFVHKVDGIPSADYRRTFSIKPEERKKWTHRKGELGPFFPPKNPDVSAVRNRYEAGENLYKRLMDLAWKDSASAQKEYSYEAMRKKINVDAIRDKYNQPTAKKQPKSKKQYLARANRPSTSQIPADDLSDHASGDETLDGLQDQYFANVLPKTFRPCKTRIKKNRTSQEFTPESPVKPEHSEFS</sequence>